<protein>
    <recommendedName>
        <fullName evidence="1">RNA-directed DNA polymerase</fullName>
        <ecNumber evidence="1">2.7.7.49</ecNumber>
    </recommendedName>
</protein>
<evidence type="ECO:0000313" key="11">
    <source>
        <dbReference type="EMBL" id="CAF2063088.1"/>
    </source>
</evidence>
<dbReference type="CDD" id="cd01647">
    <property type="entry name" value="RT_LTR"/>
    <property type="match status" value="1"/>
</dbReference>
<dbReference type="InterPro" id="IPR000477">
    <property type="entry name" value="RT_dom"/>
</dbReference>
<gene>
    <name evidence="11" type="ORF">XDN619_LOCUS10930</name>
</gene>
<evidence type="ECO:0000256" key="6">
    <source>
        <dbReference type="ARBA" id="ARBA00022759"/>
    </source>
</evidence>
<dbReference type="PANTHER" id="PTHR37984:SF5">
    <property type="entry name" value="PROTEIN NYNRIN-LIKE"/>
    <property type="match status" value="1"/>
</dbReference>
<feature type="domain" description="Peptidase A2" evidence="9">
    <location>
        <begin position="31"/>
        <end position="110"/>
    </location>
</feature>
<dbReference type="GO" id="GO:0003964">
    <property type="term" value="F:RNA-directed DNA polymerase activity"/>
    <property type="evidence" value="ECO:0007669"/>
    <property type="project" value="UniProtKB-KW"/>
</dbReference>
<dbReference type="Gene3D" id="3.10.10.10">
    <property type="entry name" value="HIV Type 1 Reverse Transcriptase, subunit A, domain 1"/>
    <property type="match status" value="1"/>
</dbReference>
<dbReference type="InterPro" id="IPR001995">
    <property type="entry name" value="Peptidase_A2_cat"/>
</dbReference>
<dbReference type="GO" id="GO:0004519">
    <property type="term" value="F:endonuclease activity"/>
    <property type="evidence" value="ECO:0007669"/>
    <property type="project" value="UniProtKB-KW"/>
</dbReference>
<evidence type="ECO:0000256" key="1">
    <source>
        <dbReference type="ARBA" id="ARBA00012493"/>
    </source>
</evidence>
<dbReference type="InterPro" id="IPR043502">
    <property type="entry name" value="DNA/RNA_pol_sf"/>
</dbReference>
<evidence type="ECO:0000256" key="7">
    <source>
        <dbReference type="ARBA" id="ARBA00022801"/>
    </source>
</evidence>
<dbReference type="Gene3D" id="3.10.20.370">
    <property type="match status" value="1"/>
</dbReference>
<evidence type="ECO:0000256" key="4">
    <source>
        <dbReference type="ARBA" id="ARBA00022695"/>
    </source>
</evidence>
<evidence type="ECO:0000256" key="5">
    <source>
        <dbReference type="ARBA" id="ARBA00022722"/>
    </source>
</evidence>
<evidence type="ECO:0000256" key="8">
    <source>
        <dbReference type="ARBA" id="ARBA00022918"/>
    </source>
</evidence>
<evidence type="ECO:0000313" key="12">
    <source>
        <dbReference type="Proteomes" id="UP000663887"/>
    </source>
</evidence>
<evidence type="ECO:0000259" key="10">
    <source>
        <dbReference type="PROSITE" id="PS50878"/>
    </source>
</evidence>
<dbReference type="Gene3D" id="2.40.70.10">
    <property type="entry name" value="Acid Proteases"/>
    <property type="match status" value="1"/>
</dbReference>
<dbReference type="GO" id="GO:0006508">
    <property type="term" value="P:proteolysis"/>
    <property type="evidence" value="ECO:0007669"/>
    <property type="project" value="UniProtKB-KW"/>
</dbReference>
<dbReference type="FunFam" id="3.10.20.370:FF:000001">
    <property type="entry name" value="Retrovirus-related Pol polyprotein from transposon 17.6-like protein"/>
    <property type="match status" value="1"/>
</dbReference>
<dbReference type="SUPFAM" id="SSF50630">
    <property type="entry name" value="Acid proteases"/>
    <property type="match status" value="1"/>
</dbReference>
<dbReference type="Proteomes" id="UP000663887">
    <property type="component" value="Unassembled WGS sequence"/>
</dbReference>
<dbReference type="FunFam" id="3.30.70.270:FF:000020">
    <property type="entry name" value="Transposon Tf2-6 polyprotein-like Protein"/>
    <property type="match status" value="1"/>
</dbReference>
<dbReference type="InterPro" id="IPR041373">
    <property type="entry name" value="RT_RNaseH"/>
</dbReference>
<proteinExistence type="predicted"/>
<dbReference type="Pfam" id="PF09668">
    <property type="entry name" value="Asp_protease"/>
    <property type="match status" value="1"/>
</dbReference>
<evidence type="ECO:0000256" key="2">
    <source>
        <dbReference type="ARBA" id="ARBA00022670"/>
    </source>
</evidence>
<dbReference type="InterPro" id="IPR050951">
    <property type="entry name" value="Retrovirus_Pol_polyprotein"/>
</dbReference>
<dbReference type="InterPro" id="IPR021109">
    <property type="entry name" value="Peptidase_aspartic_dom_sf"/>
</dbReference>
<name>A0A816QR53_9BILA</name>
<dbReference type="Pfam" id="PF17921">
    <property type="entry name" value="Integrase_H2C2"/>
    <property type="match status" value="1"/>
</dbReference>
<evidence type="ECO:0000256" key="3">
    <source>
        <dbReference type="ARBA" id="ARBA00022679"/>
    </source>
</evidence>
<dbReference type="SUPFAM" id="SSF56672">
    <property type="entry name" value="DNA/RNA polymerases"/>
    <property type="match status" value="1"/>
</dbReference>
<keyword evidence="3" id="KW-0808">Transferase</keyword>
<reference evidence="11" key="1">
    <citation type="submission" date="2021-02" db="EMBL/GenBank/DDBJ databases">
        <authorList>
            <person name="Nowell W R."/>
        </authorList>
    </citation>
    <scope>NUCLEOTIDE SEQUENCE</scope>
</reference>
<accession>A0A816QR53</accession>
<keyword evidence="6" id="KW-0255">Endonuclease</keyword>
<dbReference type="FunFam" id="3.10.10.10:FF:000007">
    <property type="entry name" value="Retrovirus-related Pol polyprotein from transposon 17.6-like Protein"/>
    <property type="match status" value="1"/>
</dbReference>
<evidence type="ECO:0000259" key="9">
    <source>
        <dbReference type="PROSITE" id="PS50175"/>
    </source>
</evidence>
<feature type="domain" description="Reverse transcriptase" evidence="10">
    <location>
        <begin position="264"/>
        <end position="473"/>
    </location>
</feature>
<dbReference type="CDD" id="cd00303">
    <property type="entry name" value="retropepsin_like"/>
    <property type="match status" value="1"/>
</dbReference>
<sequence length="1161" mass="131352">MMGTNNENNIQNPLAIDDRLFINCMIEGKVYKSLVDSGAQVCLIAKDTVLKNHDVSRISKCNMEIVGVGGGVNVIGEIILMMQVAKDIHMEQTFIVVESLSTELLLGANFLIKNRLVLDLANKKVVQEQPIKINPANGINLNCDYKEVKLVENVDLKPQSSTVVAYKVDAEFLKNKSITNIGVFSDEANLDKNLLIASFIIDSKCDRFLVPIMNFSDSMIQLRADSVIAYAQKLNFTTKGGLSEKGREWVPKNVNTVNVENETLSEKFRMNETDLSTVELAKVDDLLNNYKNIVSMNDEDVGMTDTIQHKITLTKDTAIKQPIRRVTGELADQIENILLKDEAADAVYNLHGAKYFSTLDLTRGYYNVPMHEDSIHMTAFSTSRSHWEFVRMPFGLCNAGATFQRLMNLVLCGFRWDEVLCYIDDVLVLGVDFDEHLERLRNVFECLANHGLKIKPNKCFLFRREVKFLGYEVSASGILPDKKNLQGIIDFPRPKTIKNVRAFLGVVNFYRMHIPECATIQKPLSRLMGKKVLEWSDECENAFLNLKKLLVDPKLLAYPNYESSEPLELHVDASLTGAGAVLSQCQLGVNRPIAFISTSFGPTEASYSSIARELAGLRWAVKKLKNFLRGRKFILHTDHQPLVYLNNAKDVSNRLARTLEDLADFDFTVRWIPGNTNVIADALSRVNDNDIILKEDARSDMQVDPVGSKLTEVKMEGGGDSLVKCFSLWLHGHENEHLAIRECIVKELCENQKKYGLELTKAEKFKLRILKQAGMLLIPEAVAAFANLYKCEVVLFENRRNPLYFGKKGDKKCFLNGCHNIHYNFLFDKIEVSVAPCVEGGREVPIAFNNEAIETKINTIIARPENIMVPLCLKPYVDNNNVVHNKIVPMFLRKVEHNSNINTVPLFLRGASQTNNLVNDKIIPLFLREPGKPGMVISTVKLQNNEIPLTLANVALNNKVTKIIYGRWSHKQAQLIQKENDQIRALRKVIAAFTPGLQRVKACKEEPKLTVFLKHIDHIKVVDNLVVREIICDRPDNNKYVILLTLQEYIKGAIELHCKRSHIGRNALHALLREYVWHPSDWNIVADICRTCQNCQKYKNPVNVANPGFKKITTSYPFELISTDLVNLPETVDHYKTCLVVVDHFTKYMVAAISFADKDTQ</sequence>
<dbReference type="PROSITE" id="PS50878">
    <property type="entry name" value="RT_POL"/>
    <property type="match status" value="1"/>
</dbReference>
<comment type="caution">
    <text evidence="11">The sequence shown here is derived from an EMBL/GenBank/DDBJ whole genome shotgun (WGS) entry which is preliminary data.</text>
</comment>
<dbReference type="Gene3D" id="1.10.340.70">
    <property type="match status" value="1"/>
</dbReference>
<dbReference type="PROSITE" id="PS50175">
    <property type="entry name" value="ASP_PROT_RETROV"/>
    <property type="match status" value="1"/>
</dbReference>
<dbReference type="EMBL" id="CAJNRG010004083">
    <property type="protein sequence ID" value="CAF2063088.1"/>
    <property type="molecule type" value="Genomic_DNA"/>
</dbReference>
<keyword evidence="4" id="KW-0548">Nucleotidyltransferase</keyword>
<organism evidence="11 12">
    <name type="scientific">Rotaria magnacalcarata</name>
    <dbReference type="NCBI Taxonomy" id="392030"/>
    <lineage>
        <taxon>Eukaryota</taxon>
        <taxon>Metazoa</taxon>
        <taxon>Spiralia</taxon>
        <taxon>Gnathifera</taxon>
        <taxon>Rotifera</taxon>
        <taxon>Eurotatoria</taxon>
        <taxon>Bdelloidea</taxon>
        <taxon>Philodinida</taxon>
        <taxon>Philodinidae</taxon>
        <taxon>Rotaria</taxon>
    </lineage>
</organism>
<dbReference type="CDD" id="cd09274">
    <property type="entry name" value="RNase_HI_RT_Ty3"/>
    <property type="match status" value="1"/>
</dbReference>
<keyword evidence="7" id="KW-0378">Hydrolase</keyword>
<dbReference type="GO" id="GO:0004190">
    <property type="term" value="F:aspartic-type endopeptidase activity"/>
    <property type="evidence" value="ECO:0007669"/>
    <property type="project" value="InterPro"/>
</dbReference>
<dbReference type="Gene3D" id="3.30.70.270">
    <property type="match status" value="2"/>
</dbReference>
<dbReference type="Pfam" id="PF00078">
    <property type="entry name" value="RVT_1"/>
    <property type="match status" value="1"/>
</dbReference>
<keyword evidence="2" id="KW-0645">Protease</keyword>
<keyword evidence="5" id="KW-0540">Nuclease</keyword>
<dbReference type="InterPro" id="IPR019103">
    <property type="entry name" value="Peptidase_aspartic_DDI1-type"/>
</dbReference>
<dbReference type="InterPro" id="IPR041588">
    <property type="entry name" value="Integrase_H2C2"/>
</dbReference>
<dbReference type="Pfam" id="PF17917">
    <property type="entry name" value="RT_RNaseH"/>
    <property type="match status" value="1"/>
</dbReference>
<dbReference type="AlphaFoldDB" id="A0A816QR53"/>
<dbReference type="PANTHER" id="PTHR37984">
    <property type="entry name" value="PROTEIN CBG26694"/>
    <property type="match status" value="1"/>
</dbReference>
<dbReference type="EC" id="2.7.7.49" evidence="1"/>
<dbReference type="InterPro" id="IPR043128">
    <property type="entry name" value="Rev_trsase/Diguanyl_cyclase"/>
</dbReference>
<keyword evidence="8" id="KW-0695">RNA-directed DNA polymerase</keyword>